<organism evidence="9">
    <name type="scientific">Spongospora subterranea</name>
    <dbReference type="NCBI Taxonomy" id="70186"/>
    <lineage>
        <taxon>Eukaryota</taxon>
        <taxon>Sar</taxon>
        <taxon>Rhizaria</taxon>
        <taxon>Endomyxa</taxon>
        <taxon>Phytomyxea</taxon>
        <taxon>Plasmodiophorida</taxon>
        <taxon>Plasmodiophoridae</taxon>
        <taxon>Spongospora</taxon>
    </lineage>
</organism>
<keyword evidence="5" id="KW-0378">Hydrolase</keyword>
<feature type="signal peptide" evidence="8">
    <location>
        <begin position="1"/>
        <end position="20"/>
    </location>
</feature>
<evidence type="ECO:0000256" key="1">
    <source>
        <dbReference type="ARBA" id="ARBA00009547"/>
    </source>
</evidence>
<dbReference type="Pfam" id="PF02265">
    <property type="entry name" value="S1-P1_nuclease"/>
    <property type="match status" value="1"/>
</dbReference>
<evidence type="ECO:0000256" key="8">
    <source>
        <dbReference type="SAM" id="SignalP"/>
    </source>
</evidence>
<dbReference type="Gene3D" id="1.10.575.10">
    <property type="entry name" value="P1 Nuclease"/>
    <property type="match status" value="1"/>
</dbReference>
<keyword evidence="8" id="KW-0732">Signal</keyword>
<dbReference type="GO" id="GO:0016788">
    <property type="term" value="F:hydrolase activity, acting on ester bonds"/>
    <property type="evidence" value="ECO:0007669"/>
    <property type="project" value="InterPro"/>
</dbReference>
<name>A0A0H5R3S9_9EUKA</name>
<keyword evidence="6" id="KW-1015">Disulfide bond</keyword>
<comment type="similarity">
    <text evidence="1">Belongs to the nuclease type I family.</text>
</comment>
<keyword evidence="4" id="KW-0255">Endonuclease</keyword>
<keyword evidence="3" id="KW-0479">Metal-binding</keyword>
<evidence type="ECO:0008006" key="10">
    <source>
        <dbReference type="Google" id="ProtNLM"/>
    </source>
</evidence>
<accession>A0A0H5R3S9</accession>
<dbReference type="InterPro" id="IPR008947">
    <property type="entry name" value="PLipase_C/P1_nuclease_dom_sf"/>
</dbReference>
<dbReference type="GO" id="GO:0003676">
    <property type="term" value="F:nucleic acid binding"/>
    <property type="evidence" value="ECO:0007669"/>
    <property type="project" value="InterPro"/>
</dbReference>
<dbReference type="PANTHER" id="PTHR33146">
    <property type="entry name" value="ENDONUCLEASE 4"/>
    <property type="match status" value="1"/>
</dbReference>
<evidence type="ECO:0000256" key="7">
    <source>
        <dbReference type="ARBA" id="ARBA00023180"/>
    </source>
</evidence>
<dbReference type="InterPro" id="IPR003154">
    <property type="entry name" value="S1/P1nuclease"/>
</dbReference>
<evidence type="ECO:0000256" key="6">
    <source>
        <dbReference type="ARBA" id="ARBA00023157"/>
    </source>
</evidence>
<dbReference type="PANTHER" id="PTHR33146:SF26">
    <property type="entry name" value="ENDONUCLEASE 4"/>
    <property type="match status" value="1"/>
</dbReference>
<dbReference type="GO" id="GO:0006308">
    <property type="term" value="P:DNA catabolic process"/>
    <property type="evidence" value="ECO:0007669"/>
    <property type="project" value="InterPro"/>
</dbReference>
<keyword evidence="7" id="KW-0325">Glycoprotein</keyword>
<sequence length="290" mass="32637">MLRALLVAFIACFVNIDAWGKEGHEIVAAIAQSLLTDKANGICATLLAHDGGTLESIASWADEIRRFAQYRWTEPLHFVDTPEWACKFVDSDCDAKGCVVSAIHNYTTRLRTPFHGSESTIDLKFLTHFAGDIHQPLHVSFTQDRGGNSEHGHFCGTKTNLHKIWDTDMIHRRMRNDFDESQQQYTEFLIKEAGKKSFEQVNLWVGNHIMESGQIEAWASETASLACEFAYKDRNGTLIMSGFDICQEYYQRSIPVVEAQLIKGGVRLAFLLNTISETPVVIHPEAPMLS</sequence>
<keyword evidence="2" id="KW-0540">Nuclease</keyword>
<dbReference type="CDD" id="cd11010">
    <property type="entry name" value="S1-P1_nuclease"/>
    <property type="match status" value="1"/>
</dbReference>
<dbReference type="GO" id="GO:0046872">
    <property type="term" value="F:metal ion binding"/>
    <property type="evidence" value="ECO:0007669"/>
    <property type="project" value="UniProtKB-KW"/>
</dbReference>
<evidence type="ECO:0000256" key="3">
    <source>
        <dbReference type="ARBA" id="ARBA00022723"/>
    </source>
</evidence>
<protein>
    <recommendedName>
        <fullName evidence="10">Aspergillus nuclease S(1)</fullName>
    </recommendedName>
</protein>
<dbReference type="EMBL" id="HACM01008408">
    <property type="protein sequence ID" value="CRZ08850.1"/>
    <property type="molecule type" value="Transcribed_RNA"/>
</dbReference>
<evidence type="ECO:0000313" key="9">
    <source>
        <dbReference type="EMBL" id="CRZ08850.1"/>
    </source>
</evidence>
<feature type="chain" id="PRO_5005223778" description="Aspergillus nuclease S(1)" evidence="8">
    <location>
        <begin position="21"/>
        <end position="290"/>
    </location>
</feature>
<reference evidence="9" key="1">
    <citation type="submission" date="2015-04" db="EMBL/GenBank/DDBJ databases">
        <title>The genome sequence of the plant pathogenic Rhizarian Plasmodiophora brassicae reveals insights in its biotrophic life cycle and the origin of chitin synthesis.</title>
        <authorList>
            <person name="Schwelm A."/>
            <person name="Fogelqvist J."/>
            <person name="Knaust A."/>
            <person name="Julke S."/>
            <person name="Lilja T."/>
            <person name="Dhandapani V."/>
            <person name="Bonilla-Rosso G."/>
            <person name="Karlsson M."/>
            <person name="Shevchenko A."/>
            <person name="Choi S.R."/>
            <person name="Kim H.G."/>
            <person name="Park J.Y."/>
            <person name="Lim Y.P."/>
            <person name="Ludwig-Muller J."/>
            <person name="Dixelius C."/>
        </authorList>
    </citation>
    <scope>NUCLEOTIDE SEQUENCE</scope>
    <source>
        <tissue evidence="9">Potato root galls</tissue>
    </source>
</reference>
<dbReference type="AlphaFoldDB" id="A0A0H5R3S9"/>
<dbReference type="GO" id="GO:0004519">
    <property type="term" value="F:endonuclease activity"/>
    <property type="evidence" value="ECO:0007669"/>
    <property type="project" value="UniProtKB-KW"/>
</dbReference>
<evidence type="ECO:0000256" key="5">
    <source>
        <dbReference type="ARBA" id="ARBA00022801"/>
    </source>
</evidence>
<dbReference type="SUPFAM" id="SSF48537">
    <property type="entry name" value="Phospholipase C/P1 nuclease"/>
    <property type="match status" value="1"/>
</dbReference>
<evidence type="ECO:0000256" key="4">
    <source>
        <dbReference type="ARBA" id="ARBA00022759"/>
    </source>
</evidence>
<proteinExistence type="inferred from homology"/>
<evidence type="ECO:0000256" key="2">
    <source>
        <dbReference type="ARBA" id="ARBA00022722"/>
    </source>
</evidence>